<dbReference type="GeneTree" id="ENSGT00910000148652"/>
<reference evidence="1" key="1">
    <citation type="submission" date="2009-12" db="EMBL/GenBank/DDBJ databases">
        <title>The Genome Sequence of Anolis carolinensis (Green Anole Lizard).</title>
        <authorList>
            <consortium name="The Genome Sequencing Platform"/>
            <person name="Di Palma F."/>
            <person name="Alfoldi J."/>
            <person name="Heiman D."/>
            <person name="Young S."/>
            <person name="Grabherr M."/>
            <person name="Johnson J."/>
            <person name="Lander E.S."/>
            <person name="Lindblad-Toh K."/>
        </authorList>
    </citation>
    <scope>NUCLEOTIDE SEQUENCE [LARGE SCALE GENOMIC DNA]</scope>
    <source>
        <strain evidence="1">JBL SC #1</strain>
    </source>
</reference>
<name>A0A803TK99_ANOCA</name>
<accession>A0A803TK99</accession>
<sequence>MRCCISPSLGERNPEVVGKESLKAPPEVVGRWRTQAESVPWPTLGARRSWSRAAFLLDPLDDRTHAGQKTLLHPALGRHLRRPARLLRTRRRALQSLPEPKPAPSSQ</sequence>
<dbReference type="InParanoid" id="A0A803TK99"/>
<dbReference type="AlphaFoldDB" id="A0A803TK99"/>
<dbReference type="Ensembl" id="ENSACAT00000040230.1">
    <property type="protein sequence ID" value="ENSACAP00000035639.1"/>
    <property type="gene ID" value="ENSACAG00000045314.1"/>
</dbReference>
<evidence type="ECO:0000313" key="1">
    <source>
        <dbReference type="Ensembl" id="ENSACAP00000035639.1"/>
    </source>
</evidence>
<evidence type="ECO:0000313" key="2">
    <source>
        <dbReference type="Proteomes" id="UP000001646"/>
    </source>
</evidence>
<organism evidence="1 2">
    <name type="scientific">Anolis carolinensis</name>
    <name type="common">Green anole</name>
    <name type="synonym">American chameleon</name>
    <dbReference type="NCBI Taxonomy" id="28377"/>
    <lineage>
        <taxon>Eukaryota</taxon>
        <taxon>Metazoa</taxon>
        <taxon>Chordata</taxon>
        <taxon>Craniata</taxon>
        <taxon>Vertebrata</taxon>
        <taxon>Euteleostomi</taxon>
        <taxon>Lepidosauria</taxon>
        <taxon>Squamata</taxon>
        <taxon>Bifurcata</taxon>
        <taxon>Unidentata</taxon>
        <taxon>Episquamata</taxon>
        <taxon>Toxicofera</taxon>
        <taxon>Iguania</taxon>
        <taxon>Dactyloidae</taxon>
        <taxon>Anolis</taxon>
    </lineage>
</organism>
<reference evidence="1" key="3">
    <citation type="submission" date="2025-09" db="UniProtKB">
        <authorList>
            <consortium name="Ensembl"/>
        </authorList>
    </citation>
    <scope>IDENTIFICATION</scope>
</reference>
<dbReference type="Proteomes" id="UP000001646">
    <property type="component" value="Unplaced"/>
</dbReference>
<keyword evidence="2" id="KW-1185">Reference proteome</keyword>
<reference evidence="1" key="2">
    <citation type="submission" date="2025-08" db="UniProtKB">
        <authorList>
            <consortium name="Ensembl"/>
        </authorList>
    </citation>
    <scope>IDENTIFICATION</scope>
</reference>
<proteinExistence type="predicted"/>
<protein>
    <submittedName>
        <fullName evidence="1">Uncharacterized protein</fullName>
    </submittedName>
</protein>